<evidence type="ECO:0000256" key="6">
    <source>
        <dbReference type="ARBA" id="ARBA00022771"/>
    </source>
</evidence>
<evidence type="ECO:0000256" key="12">
    <source>
        <dbReference type="ARBA" id="ARBA00023198"/>
    </source>
</evidence>
<evidence type="ECO:0000256" key="15">
    <source>
        <dbReference type="ARBA" id="ARBA00073020"/>
    </source>
</evidence>
<dbReference type="InterPro" id="IPR022008">
    <property type="entry name" value="EABR"/>
</dbReference>
<evidence type="ECO:0000256" key="10">
    <source>
        <dbReference type="ARBA" id="ARBA00023054"/>
    </source>
</evidence>
<keyword evidence="10 17" id="KW-0175">Coiled coil</keyword>
<accession>A0A803JDE1</accession>
<evidence type="ECO:0000256" key="7">
    <source>
        <dbReference type="ARBA" id="ARBA00022833"/>
    </source>
</evidence>
<evidence type="ECO:0000256" key="14">
    <source>
        <dbReference type="ARBA" id="ARBA00063508"/>
    </source>
</evidence>
<evidence type="ECO:0000256" key="4">
    <source>
        <dbReference type="ARBA" id="ARBA00022703"/>
    </source>
</evidence>
<dbReference type="GeneTree" id="ENSGT00510000046908"/>
<feature type="region of interest" description="Disordered" evidence="18">
    <location>
        <begin position="411"/>
        <end position="444"/>
    </location>
</feature>
<keyword evidence="2" id="KW-0963">Cytoplasm</keyword>
<evidence type="ECO:0000256" key="9">
    <source>
        <dbReference type="ARBA" id="ARBA00023015"/>
    </source>
</evidence>
<keyword evidence="5" id="KW-0479">Metal-binding</keyword>
<dbReference type="GO" id="GO:0043122">
    <property type="term" value="P:regulation of canonical NF-kappaB signal transduction"/>
    <property type="evidence" value="ECO:0007669"/>
    <property type="project" value="UniProtKB-ARBA"/>
</dbReference>
<evidence type="ECO:0000256" key="11">
    <source>
        <dbReference type="ARBA" id="ARBA00023163"/>
    </source>
</evidence>
<comment type="subcellular location">
    <subcellularLocation>
        <location evidence="1">Cytoplasm</location>
    </subcellularLocation>
</comment>
<feature type="coiled-coil region" evidence="17">
    <location>
        <begin position="298"/>
        <end position="325"/>
    </location>
</feature>
<feature type="coiled-coil region" evidence="17">
    <location>
        <begin position="93"/>
        <end position="138"/>
    </location>
</feature>
<sequence length="495" mass="57470">MSSISDGSTDALVARFKVLEETVDKLHRENRTLKKKVQSYHVLNSFYHEAKQEVSSLKQKLTAKESLIQKLMASQAALGTEPPPHVSSSRSLVESLMDQLALMKSRLKETERTCEEKVESLSQEITRLHQQLEDKDKQVQQYASWPQHEKELEICRLQQTLANKERAQATSEVLCQSLSDESQQLRRKLAATAEMCQHLVKCLEDSQRNVHRNMEELAHTERPSKIPNLDCSSESSLSKLQEENRLLKQKVVHVEDLNAKWQKYDASREEYVKGLHLQLKELKARSEHKSSHSAHTHAELVQKEIIRLNKLLEERMNECVKLRQENEEMAGARNADSERIQVLEQQLLVYKDDFISERSDRERAQSRIQELLEQMSSLQRQTRRMEDREAAGNFHIFIGNKNKTFVKKNTTEALRGSSSPEHTEGRRQVSPAEPVEAHRNLSSERRGQDELLCPRCLRIFNNGEIGRNETNGGYRYFGRKHRKPGMYFKFQKLHL</sequence>
<keyword evidence="8" id="KW-0832">Ubl conjugation</keyword>
<evidence type="ECO:0000256" key="2">
    <source>
        <dbReference type="ARBA" id="ARBA00022490"/>
    </source>
</evidence>
<evidence type="ECO:0000256" key="1">
    <source>
        <dbReference type="ARBA" id="ARBA00004496"/>
    </source>
</evidence>
<feature type="compositionally biased region" description="Basic and acidic residues" evidence="18">
    <location>
        <begin position="435"/>
        <end position="444"/>
    </location>
</feature>
<dbReference type="Gene3D" id="1.20.5.1180">
    <property type="entry name" value="Geminin coiled-coil domain"/>
    <property type="match status" value="1"/>
</dbReference>
<keyword evidence="6" id="KW-0863">Zinc-finger</keyword>
<dbReference type="PANTHER" id="PTHR31882">
    <property type="entry name" value="TNFAIP3-INTERACTING PROTEIN COILED COIL FAMILY MEMBER"/>
    <property type="match status" value="1"/>
</dbReference>
<organism evidence="20">
    <name type="scientific">Xenopus tropicalis</name>
    <name type="common">Western clawed frog</name>
    <name type="synonym">Silurana tropicalis</name>
    <dbReference type="NCBI Taxonomy" id="8364"/>
    <lineage>
        <taxon>Eukaryota</taxon>
        <taxon>Metazoa</taxon>
        <taxon>Chordata</taxon>
        <taxon>Craniata</taxon>
        <taxon>Vertebrata</taxon>
        <taxon>Euteleostomi</taxon>
        <taxon>Amphibia</taxon>
        <taxon>Batrachia</taxon>
        <taxon>Anura</taxon>
        <taxon>Pipoidea</taxon>
        <taxon>Pipidae</taxon>
        <taxon>Xenopodinae</taxon>
        <taxon>Xenopus</taxon>
        <taxon>Silurana</taxon>
    </lineage>
</organism>
<gene>
    <name evidence="20" type="primary">tnip2</name>
</gene>
<dbReference type="InParanoid" id="A0A803JDE1"/>
<evidence type="ECO:0000256" key="16">
    <source>
        <dbReference type="ARBA" id="ARBA00079469"/>
    </source>
</evidence>
<evidence type="ECO:0000256" key="17">
    <source>
        <dbReference type="SAM" id="Coils"/>
    </source>
</evidence>
<dbReference type="Ensembl" id="ENSXETT00000112470">
    <property type="protein sequence ID" value="ENSXETP00000105915"/>
    <property type="gene ID" value="ENSXETG00000012114"/>
</dbReference>
<dbReference type="Xenbase" id="XB-GENE-995043">
    <property type="gene designation" value="tnip2"/>
</dbReference>
<evidence type="ECO:0000256" key="18">
    <source>
        <dbReference type="SAM" id="MobiDB-lite"/>
    </source>
</evidence>
<comment type="subunit">
    <text evidence="14">Interacts with STK11/LKB1, TNFAIP3, IKBKG, NFKB1, MAP3K8, TEK, RIPK1, CHUK, IKBKB and SMARCD1. Interacts with polyubiquitin.</text>
</comment>
<evidence type="ECO:0000259" key="19">
    <source>
        <dbReference type="Pfam" id="PF12180"/>
    </source>
</evidence>
<feature type="coiled-coil region" evidence="17">
    <location>
        <begin position="16"/>
        <end position="67"/>
    </location>
</feature>
<feature type="domain" description="TSG101 and ALIX binding" evidence="19">
    <location>
        <begin position="248"/>
        <end position="281"/>
    </location>
</feature>
<name>A0A803JDE1_XENTR</name>
<dbReference type="AlphaFoldDB" id="A0A803JDE1"/>
<evidence type="ECO:0000256" key="3">
    <source>
        <dbReference type="ARBA" id="ARBA00022553"/>
    </source>
</evidence>
<protein>
    <recommendedName>
        <fullName evidence="15">TNFAIP3-interacting protein 2</fullName>
    </recommendedName>
    <alternativeName>
        <fullName evidence="16">A20-binding inhibitor of NF-kappa-B activation 2</fullName>
    </alternativeName>
</protein>
<dbReference type="GO" id="GO:0008270">
    <property type="term" value="F:zinc ion binding"/>
    <property type="evidence" value="ECO:0007669"/>
    <property type="project" value="UniProtKB-KW"/>
</dbReference>
<keyword evidence="12" id="KW-0395">Inflammatory response</keyword>
<dbReference type="GO" id="GO:0006915">
    <property type="term" value="P:apoptotic process"/>
    <property type="evidence" value="ECO:0007669"/>
    <property type="project" value="UniProtKB-KW"/>
</dbReference>
<dbReference type="FunFam" id="1.20.5.990:FF:000005">
    <property type="entry name" value="TNFAIP3 interacting protein 2"/>
    <property type="match status" value="1"/>
</dbReference>
<comment type="function">
    <text evidence="13">Inhibits NF-kappa-B activation by blocking the interaction of RIPK1 with its downstream effector NEMO/IKBKG. Forms a ternary complex with NFKB1 and MAP3K8 but appears to function upstream of MAP3K8 in the TLR4 signaling pathway that regulates MAP3K8 activation. Involved in activation of the MEK/ERK signaling pathway during innate immune response; this function seems to be stimulus- and cell type specific. Required for stability of MAP3K8. Involved in regulation of apoptosis in endothelial cells; promotes TEK agonist-stimulated endothelial survival. May act as transcriptional coactivator when translocated to the nucleus. Enhances CHUK-mediated NF-kappa-B activation involving NF-kappa-B p50-p65 and p50-c-Rel complexes.</text>
</comment>
<dbReference type="FunCoup" id="A0A803JDE1">
    <property type="interactions" value="1541"/>
</dbReference>
<keyword evidence="7" id="KW-0862">Zinc</keyword>
<reference evidence="20" key="2">
    <citation type="submission" date="2021-03" db="UniProtKB">
        <authorList>
            <consortium name="Ensembl"/>
        </authorList>
    </citation>
    <scope>IDENTIFICATION</scope>
</reference>
<evidence type="ECO:0000256" key="8">
    <source>
        <dbReference type="ARBA" id="ARBA00022843"/>
    </source>
</evidence>
<reference evidence="20" key="1">
    <citation type="journal article" date="2010" name="Science">
        <title>The genome of the Western clawed frog Xenopus tropicalis.</title>
        <authorList>
            <person name="Hellsten U."/>
            <person name="Harland R.M."/>
            <person name="Gilchrist M.J."/>
            <person name="Hendrix D."/>
            <person name="Jurka J."/>
            <person name="Kapitonov V."/>
            <person name="Ovcharenko I."/>
            <person name="Putnam N.H."/>
            <person name="Shu S."/>
            <person name="Taher L."/>
            <person name="Blitz I.L."/>
            <person name="Blumberg B."/>
            <person name="Dichmann D.S."/>
            <person name="Dubchak I."/>
            <person name="Amaya E."/>
            <person name="Detter J.C."/>
            <person name="Fletcher R."/>
            <person name="Gerhard D.S."/>
            <person name="Goodstein D."/>
            <person name="Graves T."/>
            <person name="Grigoriev I.V."/>
            <person name="Grimwood J."/>
            <person name="Kawashima T."/>
            <person name="Lindquist E."/>
            <person name="Lucas S.M."/>
            <person name="Mead P.E."/>
            <person name="Mitros T."/>
            <person name="Ogino H."/>
            <person name="Ohta Y."/>
            <person name="Poliakov A.V."/>
            <person name="Pollet N."/>
            <person name="Robert J."/>
            <person name="Salamov A."/>
            <person name="Sater A.K."/>
            <person name="Schmutz J."/>
            <person name="Terry A."/>
            <person name="Vize P.D."/>
            <person name="Warren W.C."/>
            <person name="Wells D."/>
            <person name="Wills A."/>
            <person name="Wilson R.K."/>
            <person name="Zimmerman L.B."/>
            <person name="Zorn A.M."/>
            <person name="Grainger R."/>
            <person name="Grammer T."/>
            <person name="Khokha M.K."/>
            <person name="Richardson P.M."/>
            <person name="Rokhsar D.S."/>
        </authorList>
    </citation>
    <scope>NUCLEOTIDE SEQUENCE [LARGE SCALE GENOMIC DNA]</scope>
    <source>
        <strain evidence="20">Nigerian</strain>
    </source>
</reference>
<dbReference type="GO" id="GO:0006954">
    <property type="term" value="P:inflammatory response"/>
    <property type="evidence" value="ECO:0007669"/>
    <property type="project" value="UniProtKB-KW"/>
</dbReference>
<evidence type="ECO:0000256" key="5">
    <source>
        <dbReference type="ARBA" id="ARBA00022723"/>
    </source>
</evidence>
<evidence type="ECO:0000313" key="20">
    <source>
        <dbReference type="Ensembl" id="ENSXETP00000105915"/>
    </source>
</evidence>
<dbReference type="Gene3D" id="1.20.5.990">
    <property type="entry name" value="Nemo cc2-lz domain - 1d5 darpin complex"/>
    <property type="match status" value="1"/>
</dbReference>
<feature type="coiled-coil region" evidence="17">
    <location>
        <begin position="361"/>
        <end position="388"/>
    </location>
</feature>
<keyword evidence="4" id="KW-0053">Apoptosis</keyword>
<keyword evidence="9" id="KW-0805">Transcription regulation</keyword>
<keyword evidence="11" id="KW-0804">Transcription</keyword>
<dbReference type="Pfam" id="PF12180">
    <property type="entry name" value="EABR"/>
    <property type="match status" value="1"/>
</dbReference>
<dbReference type="Bgee" id="ENSXETG00000012114">
    <property type="expression patterns" value="Expressed in liver and 13 other cell types or tissues"/>
</dbReference>
<dbReference type="PANTHER" id="PTHR31882:SF6">
    <property type="entry name" value="TNFAIP3-INTERACTING PROTEIN 2"/>
    <property type="match status" value="1"/>
</dbReference>
<dbReference type="GO" id="GO:0005737">
    <property type="term" value="C:cytoplasm"/>
    <property type="evidence" value="ECO:0007669"/>
    <property type="project" value="UniProtKB-SubCell"/>
</dbReference>
<evidence type="ECO:0000256" key="13">
    <source>
        <dbReference type="ARBA" id="ARBA00055998"/>
    </source>
</evidence>
<proteinExistence type="predicted"/>
<keyword evidence="3" id="KW-0597">Phosphoprotein</keyword>